<dbReference type="PATRIC" id="fig|931276.5.peg.5217"/>
<dbReference type="KEGG" id="csr:Cspa_c51640"/>
<dbReference type="eggNOG" id="ENOG502Z8AB">
    <property type="taxonomic scope" value="Bacteria"/>
</dbReference>
<dbReference type="Proteomes" id="UP000011728">
    <property type="component" value="Chromosome"/>
</dbReference>
<dbReference type="EMBL" id="CP004121">
    <property type="protein sequence ID" value="AGF58915.1"/>
    <property type="molecule type" value="Genomic_DNA"/>
</dbReference>
<dbReference type="Gene3D" id="1.20.1260.120">
    <property type="entry name" value="Protein of unknown function DUF2935"/>
    <property type="match status" value="1"/>
</dbReference>
<sequence>MLSSNKFIRQSLELHLFFARIMKEHSFFLEIGFTPKNSNYIDEADAFRMGFDNLLYDVITMSEGVVSSDVLQSGEVVTPFTLEAEKASAYFTGVKIATDLTKVEAELMSSSFSRHNHEELEKKVFAINNRAMELTRGLIRFKTVLLSEVLSCRIFTVNYPLLIDHILREAKFYFMLVQRLQNREEIHIEREAYEQETFWNRIMAEHSKFIRGLLDPTEDELINTANNFGHQFDILTREAKEAMNQSIPISKVTDESLEATKSIRSFKAQGTQGLVECKIKSIIIPLLGDHTLREASHYLRLLKIFRKAED</sequence>
<dbReference type="OrthoDB" id="1633927at2"/>
<dbReference type="RefSeq" id="WP_015395223.1">
    <property type="nucleotide sequence ID" value="NC_020291.1"/>
</dbReference>
<dbReference type="InterPro" id="IPR021328">
    <property type="entry name" value="CotB-like"/>
</dbReference>
<dbReference type="AlphaFoldDB" id="M1M027"/>
<dbReference type="STRING" id="36745.CLSAP_49130"/>
<accession>M1M027</accession>
<protein>
    <recommendedName>
        <fullName evidence="3">DUF2935 domain-containing protein</fullName>
    </recommendedName>
</protein>
<proteinExistence type="predicted"/>
<dbReference type="SUPFAM" id="SSF158430">
    <property type="entry name" value="Bacillus cereus metalloprotein-like"/>
    <property type="match status" value="2"/>
</dbReference>
<organism evidence="1 2">
    <name type="scientific">Clostridium saccharoperbutylacetonicum N1-4(HMT)</name>
    <dbReference type="NCBI Taxonomy" id="931276"/>
    <lineage>
        <taxon>Bacteria</taxon>
        <taxon>Bacillati</taxon>
        <taxon>Bacillota</taxon>
        <taxon>Clostridia</taxon>
        <taxon>Eubacteriales</taxon>
        <taxon>Clostridiaceae</taxon>
        <taxon>Clostridium</taxon>
    </lineage>
</organism>
<name>M1M027_9CLOT</name>
<evidence type="ECO:0000313" key="2">
    <source>
        <dbReference type="Proteomes" id="UP000011728"/>
    </source>
</evidence>
<keyword evidence="2" id="KW-1185">Reference proteome</keyword>
<evidence type="ECO:0000313" key="1">
    <source>
        <dbReference type="EMBL" id="AGF58915.1"/>
    </source>
</evidence>
<evidence type="ECO:0008006" key="3">
    <source>
        <dbReference type="Google" id="ProtNLM"/>
    </source>
</evidence>
<gene>
    <name evidence="1" type="ORF">Cspa_c51640</name>
</gene>
<reference evidence="1 2" key="1">
    <citation type="submission" date="2013-02" db="EMBL/GenBank/DDBJ databases">
        <title>Genome sequence of Clostridium saccharoperbutylacetonicum N1-4(HMT).</title>
        <authorList>
            <person name="Poehlein A."/>
            <person name="Daniel R."/>
        </authorList>
    </citation>
    <scope>NUCLEOTIDE SEQUENCE [LARGE SCALE GENOMIC DNA]</scope>
    <source>
        <strain evidence="2">N1-4(HMT)</strain>
    </source>
</reference>
<dbReference type="Pfam" id="PF11155">
    <property type="entry name" value="DUF2935"/>
    <property type="match status" value="2"/>
</dbReference>
<dbReference type="HOGENOM" id="CLU_073785_0_1_9"/>